<evidence type="ECO:0000256" key="14">
    <source>
        <dbReference type="ARBA" id="ARBA00023002"/>
    </source>
</evidence>
<dbReference type="InParanoid" id="M3YZE0"/>
<evidence type="ECO:0000256" key="27">
    <source>
        <dbReference type="RuleBase" id="RU000397"/>
    </source>
</evidence>
<evidence type="ECO:0000256" key="23">
    <source>
        <dbReference type="PIRSR" id="PIRSR000149-1"/>
    </source>
</evidence>
<accession>M3YZE0</accession>
<evidence type="ECO:0000256" key="7">
    <source>
        <dbReference type="ARBA" id="ARBA00021022"/>
    </source>
</evidence>
<evidence type="ECO:0000259" key="28">
    <source>
        <dbReference type="SMART" id="SM00846"/>
    </source>
</evidence>
<dbReference type="SMART" id="SM00846">
    <property type="entry name" value="Gp_dh_N"/>
    <property type="match status" value="1"/>
</dbReference>
<dbReference type="STRING" id="9669.ENSMPUP00000016700"/>
<dbReference type="GO" id="GO:0006096">
    <property type="term" value="P:glycolytic process"/>
    <property type="evidence" value="ECO:0007669"/>
    <property type="project" value="UniProtKB-KW"/>
</dbReference>
<comment type="similarity">
    <text evidence="5 27">Belongs to the glyceraldehyde-3-phosphate dehydrogenase family.</text>
</comment>
<keyword evidence="12" id="KW-0702">S-nitrosylation</keyword>
<feature type="binding site" evidence="24">
    <location>
        <begin position="143"/>
        <end position="145"/>
    </location>
    <ligand>
        <name>D-glyceraldehyde 3-phosphate</name>
        <dbReference type="ChEBI" id="CHEBI:59776"/>
    </ligand>
</feature>
<feature type="site" description="Activates thiol group during catalysis" evidence="26">
    <location>
        <position position="161"/>
    </location>
</feature>
<dbReference type="PRINTS" id="PR00078">
    <property type="entry name" value="G3PDHDRGNASE"/>
</dbReference>
<evidence type="ECO:0000256" key="3">
    <source>
        <dbReference type="ARBA" id="ARBA00004514"/>
    </source>
</evidence>
<dbReference type="GeneTree" id="ENSGT00940000153112"/>
<keyword evidence="14" id="KW-0560">Oxidoreductase</keyword>
<comment type="subunit">
    <text evidence="20">Homotetramer. Interacts with TPPP; the interaction is direct. Interacts (when S-nitrosylated) with SIAH1; leading to nuclear translocation. Interacts with RILPL1/GOSPEL, leading to prevent the interaction between GAPDH and SIAH1 and prevent nuclear translocation. Interacts with CHP1; the interaction increases the binding of CHP1 with microtubules. Associates with microtubules. Interacts with EIF1AD, USP25, PRKCI and WARS1. Interacts with phosphorylated RPL13A; inhibited by oxidatively-modified low-densitity lipoprotein (LDL(ox)). Component of the GAIT complex. Interacts with FKBP6; leading to inhibit GAPDH catalytic activity. Interacts with TRAF2, promoting TRAF2 ubiquitination. Interacts with TRAF3, promoting TRAF3 ubiquitination.</text>
</comment>
<feature type="binding site" evidence="25">
    <location>
        <begin position="11"/>
        <end position="12"/>
    </location>
    <ligand>
        <name>NAD(+)</name>
        <dbReference type="ChEBI" id="CHEBI:57540"/>
    </ligand>
</feature>
<dbReference type="PIRSF" id="PIRSF000149">
    <property type="entry name" value="GAP_DH"/>
    <property type="match status" value="1"/>
</dbReference>
<feature type="binding site" evidence="24">
    <location>
        <position position="212"/>
    </location>
    <ligand>
        <name>D-glyceraldehyde 3-phosphate</name>
        <dbReference type="ChEBI" id="CHEBI:59776"/>
    </ligand>
</feature>
<evidence type="ECO:0000256" key="6">
    <source>
        <dbReference type="ARBA" id="ARBA00013119"/>
    </source>
</evidence>
<evidence type="ECO:0000256" key="9">
    <source>
        <dbReference type="ARBA" id="ARBA00022679"/>
    </source>
</evidence>
<evidence type="ECO:0000256" key="22">
    <source>
        <dbReference type="ARBA" id="ARBA00048005"/>
    </source>
</evidence>
<comment type="pathway">
    <text evidence="4">Carbohydrate degradation; glycolysis; pyruvate from D-glyceraldehyde 3-phosphate: step 1/5.</text>
</comment>
<dbReference type="GO" id="GO:0004365">
    <property type="term" value="F:glyceraldehyde-3-phosphate dehydrogenase (NAD+) (phosphorylating) activity"/>
    <property type="evidence" value="ECO:0007669"/>
    <property type="project" value="UniProtKB-EC"/>
</dbReference>
<dbReference type="FunFam" id="3.30.360.10:FF:000010">
    <property type="entry name" value="Glyceraldehyde-3-phosphate dehydrogenase"/>
    <property type="match status" value="1"/>
</dbReference>
<dbReference type="GO" id="GO:0005856">
    <property type="term" value="C:cytoskeleton"/>
    <property type="evidence" value="ECO:0007669"/>
    <property type="project" value="UniProtKB-SubCell"/>
</dbReference>
<dbReference type="InterPro" id="IPR036291">
    <property type="entry name" value="NAD(P)-bd_dom_sf"/>
</dbReference>
<dbReference type="FunFam" id="3.40.50.720:FF:001161">
    <property type="entry name" value="Glyceraldehyde-3-phosphate dehydrogenase"/>
    <property type="match status" value="1"/>
</dbReference>
<dbReference type="Pfam" id="PF00044">
    <property type="entry name" value="Gp_dh_N"/>
    <property type="match status" value="1"/>
</dbReference>
<dbReference type="GO" id="GO:0051287">
    <property type="term" value="F:NAD binding"/>
    <property type="evidence" value="ECO:0007669"/>
    <property type="project" value="InterPro"/>
</dbReference>
<evidence type="ECO:0000313" key="29">
    <source>
        <dbReference type="Ensembl" id="ENSMPUP00000016700.1"/>
    </source>
</evidence>
<evidence type="ECO:0000256" key="24">
    <source>
        <dbReference type="PIRSR" id="PIRSR000149-2"/>
    </source>
</evidence>
<keyword evidence="10" id="KW-0053">Apoptosis</keyword>
<organism evidence="29">
    <name type="scientific">Mustela putorius furo</name>
    <name type="common">European domestic ferret</name>
    <name type="synonym">Mustela furo</name>
    <dbReference type="NCBI Taxonomy" id="9669"/>
    <lineage>
        <taxon>Eukaryota</taxon>
        <taxon>Metazoa</taxon>
        <taxon>Chordata</taxon>
        <taxon>Craniata</taxon>
        <taxon>Vertebrata</taxon>
        <taxon>Euteleostomi</taxon>
        <taxon>Mammalia</taxon>
        <taxon>Eutheria</taxon>
        <taxon>Laurasiatheria</taxon>
        <taxon>Carnivora</taxon>
        <taxon>Caniformia</taxon>
        <taxon>Musteloidea</taxon>
        <taxon>Mustelidae</taxon>
        <taxon>Mustelinae</taxon>
        <taxon>Mustela</taxon>
    </lineage>
</organism>
<evidence type="ECO:0000256" key="19">
    <source>
        <dbReference type="ARBA" id="ARBA00031890"/>
    </source>
</evidence>
<evidence type="ECO:0000256" key="21">
    <source>
        <dbReference type="ARBA" id="ARBA00047698"/>
    </source>
</evidence>
<evidence type="ECO:0000256" key="17">
    <source>
        <dbReference type="ARBA" id="ARBA00023212"/>
    </source>
</evidence>
<keyword evidence="13" id="KW-0810">Translation regulation</keyword>
<dbReference type="Ensembl" id="ENSMPUT00000016949.1">
    <property type="protein sequence ID" value="ENSMPUP00000016700.1"/>
    <property type="gene ID" value="ENSMPUG00000016805.1"/>
</dbReference>
<keyword evidence="16" id="KW-0324">Glycolysis</keyword>
<feature type="binding site" evidence="24">
    <location>
        <position position="164"/>
    </location>
    <ligand>
        <name>D-glyceraldehyde 3-phosphate</name>
        <dbReference type="ChEBI" id="CHEBI:59776"/>
    </ligand>
</feature>
<feature type="binding site" evidence="25">
    <location>
        <position position="32"/>
    </location>
    <ligand>
        <name>NAD(+)</name>
        <dbReference type="ChEBI" id="CHEBI:57540"/>
    </ligand>
</feature>
<dbReference type="GO" id="GO:0006417">
    <property type="term" value="P:regulation of translation"/>
    <property type="evidence" value="ECO:0007669"/>
    <property type="project" value="UniProtKB-KW"/>
</dbReference>
<dbReference type="InterPro" id="IPR020828">
    <property type="entry name" value="GlycerAld_3-P_DH_NAD(P)-bd"/>
</dbReference>
<sequence length="312" mass="33719">MGKVRVNGFGRIRLVTRGAFNSGEVDIVSINDPLVDLNNMVYALQRDSHCKINGTVEAENGKLVINGKPISTFQSDPANIKRGEGAESIGESTGAFTTMEKAGAQLECGVKRFIISVSADATMFMGVTHEKCDNSFKIVSNASCTIHDNSGIVEGLMTTVHTITATWKTRDSPSGKLRRAAQDIIPPSTGAAKAVDKAISELNRKPNGTAFRVPTLNVSVVDLTCRLEQAAKYKDIKKVVKQASEGPFKGILGYTGDQAVSCNFHSDTHSPTFNDEAGIALMHFVKLISWYNNQFGYSNQGESLKVHMASKE</sequence>
<evidence type="ECO:0000256" key="4">
    <source>
        <dbReference type="ARBA" id="ARBA00004869"/>
    </source>
</evidence>
<keyword evidence="17" id="KW-0206">Cytoskeleton</keyword>
<dbReference type="SUPFAM" id="SSF55347">
    <property type="entry name" value="Glyceraldehyde-3-phosphate dehydrogenase-like, C-terminal domain"/>
    <property type="match status" value="1"/>
</dbReference>
<feature type="domain" description="Glyceraldehyde 3-phosphate dehydrogenase NAD(P) binding" evidence="28">
    <location>
        <begin position="2"/>
        <end position="144"/>
    </location>
</feature>
<evidence type="ECO:0000256" key="2">
    <source>
        <dbReference type="ARBA" id="ARBA00004245"/>
    </source>
</evidence>
<comment type="catalytic activity">
    <reaction evidence="22">
        <text>S-nitroso-L-cysteinyl-[GAPDH] + L-cysteinyl-[protein] = L-cysteinyl-[GAPDH] + S-nitroso-L-cysteinyl-[protein]</text>
        <dbReference type="Rhea" id="RHEA:66684"/>
        <dbReference type="Rhea" id="RHEA-COMP:10131"/>
        <dbReference type="Rhea" id="RHEA-COMP:17089"/>
        <dbReference type="Rhea" id="RHEA-COMP:17090"/>
        <dbReference type="Rhea" id="RHEA-COMP:17091"/>
        <dbReference type="ChEBI" id="CHEBI:29950"/>
        <dbReference type="ChEBI" id="CHEBI:149494"/>
    </reaction>
    <physiologicalReaction direction="left-to-right" evidence="22">
        <dbReference type="Rhea" id="RHEA:66685"/>
    </physiologicalReaction>
</comment>
<dbReference type="GO" id="GO:0005829">
    <property type="term" value="C:cytosol"/>
    <property type="evidence" value="ECO:0007669"/>
    <property type="project" value="UniProtKB-SubCell"/>
</dbReference>
<feature type="binding site" evidence="25">
    <location>
        <position position="293"/>
    </location>
    <ligand>
        <name>NAD(+)</name>
        <dbReference type="ChEBI" id="CHEBI:57540"/>
    </ligand>
</feature>
<evidence type="ECO:0000256" key="26">
    <source>
        <dbReference type="PIRSR" id="PIRSR000149-4"/>
    </source>
</evidence>
<evidence type="ECO:0000256" key="5">
    <source>
        <dbReference type="ARBA" id="ARBA00007406"/>
    </source>
</evidence>
<evidence type="ECO:0000256" key="25">
    <source>
        <dbReference type="PIRSR" id="PIRSR000149-3"/>
    </source>
</evidence>
<keyword evidence="8" id="KW-0963">Cytoplasm</keyword>
<evidence type="ECO:0000256" key="10">
    <source>
        <dbReference type="ARBA" id="ARBA00022703"/>
    </source>
</evidence>
<evidence type="ECO:0000256" key="8">
    <source>
        <dbReference type="ARBA" id="ARBA00022490"/>
    </source>
</evidence>
<dbReference type="EC" id="1.2.1.12" evidence="6"/>
<comment type="catalytic activity">
    <reaction evidence="21">
        <text>D-glyceraldehyde 3-phosphate + phosphate + NAD(+) = (2R)-3-phospho-glyceroyl phosphate + NADH + H(+)</text>
        <dbReference type="Rhea" id="RHEA:10300"/>
        <dbReference type="ChEBI" id="CHEBI:15378"/>
        <dbReference type="ChEBI" id="CHEBI:43474"/>
        <dbReference type="ChEBI" id="CHEBI:57540"/>
        <dbReference type="ChEBI" id="CHEBI:57604"/>
        <dbReference type="ChEBI" id="CHEBI:57945"/>
        <dbReference type="ChEBI" id="CHEBI:59776"/>
        <dbReference type="EC" id="1.2.1.12"/>
    </reaction>
</comment>
<evidence type="ECO:0000256" key="18">
    <source>
        <dbReference type="ARBA" id="ARBA00023242"/>
    </source>
</evidence>
<dbReference type="InterPro" id="IPR020831">
    <property type="entry name" value="GlycerAld/Erythrose_P_DH"/>
</dbReference>
<dbReference type="GO" id="GO:0016740">
    <property type="term" value="F:transferase activity"/>
    <property type="evidence" value="ECO:0007669"/>
    <property type="project" value="UniProtKB-KW"/>
</dbReference>
<name>M3YZE0_MUSPF</name>
<keyword evidence="18" id="KW-0539">Nucleus</keyword>
<dbReference type="GO" id="GO:0006915">
    <property type="term" value="P:apoptotic process"/>
    <property type="evidence" value="ECO:0007669"/>
    <property type="project" value="UniProtKB-KW"/>
</dbReference>
<evidence type="ECO:0000256" key="13">
    <source>
        <dbReference type="ARBA" id="ARBA00022845"/>
    </source>
</evidence>
<evidence type="ECO:0000256" key="16">
    <source>
        <dbReference type="ARBA" id="ARBA00023152"/>
    </source>
</evidence>
<dbReference type="eggNOG" id="KOG0657">
    <property type="taxonomic scope" value="Eukaryota"/>
</dbReference>
<dbReference type="Gene3D" id="3.30.360.10">
    <property type="entry name" value="Dihydrodipicolinate Reductase, domain 2"/>
    <property type="match status" value="1"/>
</dbReference>
<feature type="binding site" evidence="25">
    <location>
        <position position="116"/>
    </location>
    <ligand>
        <name>NAD(+)</name>
        <dbReference type="ChEBI" id="CHEBI:57540"/>
    </ligand>
</feature>
<dbReference type="GO" id="GO:0005634">
    <property type="term" value="C:nucleus"/>
    <property type="evidence" value="ECO:0007669"/>
    <property type="project" value="UniProtKB-SubCell"/>
</dbReference>
<evidence type="ECO:0000256" key="1">
    <source>
        <dbReference type="ARBA" id="ARBA00004123"/>
    </source>
</evidence>
<dbReference type="SUPFAM" id="SSF51735">
    <property type="entry name" value="NAD(P)-binding Rossmann-fold domains"/>
    <property type="match status" value="1"/>
</dbReference>
<dbReference type="PANTHER" id="PTHR10836:SF111">
    <property type="entry name" value="GLYCERALDEHYDE-3-PHOSPHATE DEHYDROGENASE"/>
    <property type="match status" value="1"/>
</dbReference>
<evidence type="ECO:0000256" key="11">
    <source>
        <dbReference type="ARBA" id="ARBA00022741"/>
    </source>
</evidence>
<feature type="binding site" evidence="24">
    <location>
        <begin position="189"/>
        <end position="190"/>
    </location>
    <ligand>
        <name>D-glyceraldehyde 3-phosphate</name>
        <dbReference type="ChEBI" id="CHEBI:59776"/>
    </ligand>
</feature>
<keyword evidence="9" id="KW-0808">Transferase</keyword>
<evidence type="ECO:0000256" key="12">
    <source>
        <dbReference type="ARBA" id="ARBA00022799"/>
    </source>
</evidence>
<dbReference type="PANTHER" id="PTHR10836">
    <property type="entry name" value="GLYCERALDEHYDE 3-PHOSPHATE DEHYDROGENASE"/>
    <property type="match status" value="1"/>
</dbReference>
<evidence type="ECO:0000256" key="20">
    <source>
        <dbReference type="ARBA" id="ARBA00046997"/>
    </source>
</evidence>
<keyword evidence="11 25" id="KW-0547">Nucleotide-binding</keyword>
<feature type="active site" description="Nucleophile" evidence="23">
    <location>
        <position position="144"/>
    </location>
</feature>
<proteinExistence type="inferred from homology"/>
<dbReference type="InterPro" id="IPR020829">
    <property type="entry name" value="GlycerAld_3-P_DH_cat"/>
</dbReference>
<dbReference type="Gene3D" id="3.40.50.720">
    <property type="entry name" value="NAD(P)-binding Rossmann-like Domain"/>
    <property type="match status" value="1"/>
</dbReference>
<evidence type="ECO:0000256" key="15">
    <source>
        <dbReference type="ARBA" id="ARBA00023027"/>
    </source>
</evidence>
<dbReference type="Pfam" id="PF02800">
    <property type="entry name" value="Gp_dh_C"/>
    <property type="match status" value="1"/>
</dbReference>
<protein>
    <recommendedName>
        <fullName evidence="7">Glyceraldehyde-3-phosphate dehydrogenase</fullName>
        <ecNumber evidence="6">1.2.1.12</ecNumber>
    </recommendedName>
    <alternativeName>
        <fullName evidence="19">Peptidyl-cysteine S-nitrosylase GAPDH</fullName>
    </alternativeName>
</protein>
<reference evidence="29" key="1">
    <citation type="submission" date="2024-06" db="UniProtKB">
        <authorList>
            <consortium name="Ensembl"/>
        </authorList>
    </citation>
    <scope>IDENTIFICATION</scope>
</reference>
<dbReference type="AlphaFoldDB" id="M3YZE0"/>
<keyword evidence="15 25" id="KW-0520">NAD</keyword>
<dbReference type="EMBL" id="AEYP01025951">
    <property type="status" value="NOT_ANNOTATED_CDS"/>
    <property type="molecule type" value="Genomic_DNA"/>
</dbReference>
<comment type="subcellular location">
    <subcellularLocation>
        <location evidence="2">Cytoplasm</location>
        <location evidence="2">Cytoskeleton</location>
    </subcellularLocation>
    <subcellularLocation>
        <location evidence="3">Cytoplasm</location>
        <location evidence="3">Cytosol</location>
    </subcellularLocation>
    <subcellularLocation>
        <location evidence="1">Nucleus</location>
    </subcellularLocation>
</comment>
<dbReference type="HOGENOM" id="CLU_030140_0_1_1"/>